<feature type="repeat" description="WD" evidence="3">
    <location>
        <begin position="376"/>
        <end position="418"/>
    </location>
</feature>
<dbReference type="AlphaFoldDB" id="A0A498I3M3"/>
<keyword evidence="1 3" id="KW-0853">WD repeat</keyword>
<evidence type="ECO:0000313" key="5">
    <source>
        <dbReference type="EMBL" id="RXH76774.1"/>
    </source>
</evidence>
<dbReference type="PANTHER" id="PTHR19846">
    <property type="entry name" value="WD40 REPEAT PROTEIN"/>
    <property type="match status" value="1"/>
</dbReference>
<dbReference type="InterPro" id="IPR019775">
    <property type="entry name" value="WD40_repeat_CS"/>
</dbReference>
<dbReference type="PROSITE" id="PS50294">
    <property type="entry name" value="WD_REPEATS_REGION"/>
    <property type="match status" value="4"/>
</dbReference>
<dbReference type="CDD" id="cd00200">
    <property type="entry name" value="WD40"/>
    <property type="match status" value="1"/>
</dbReference>
<dbReference type="Gene3D" id="2.130.10.10">
    <property type="entry name" value="YVTN repeat-like/Quinoprotein amine dehydrogenase"/>
    <property type="match status" value="2"/>
</dbReference>
<dbReference type="GO" id="GO:0030621">
    <property type="term" value="F:U4 snRNA binding"/>
    <property type="evidence" value="ECO:0007669"/>
    <property type="project" value="TreeGrafter"/>
</dbReference>
<evidence type="ECO:0000256" key="2">
    <source>
        <dbReference type="ARBA" id="ARBA00022737"/>
    </source>
</evidence>
<keyword evidence="2" id="KW-0677">Repeat</keyword>
<feature type="region of interest" description="Disordered" evidence="4">
    <location>
        <begin position="1"/>
        <end position="75"/>
    </location>
</feature>
<dbReference type="Pfam" id="PF00400">
    <property type="entry name" value="WD40"/>
    <property type="match status" value="4"/>
</dbReference>
<dbReference type="SUPFAM" id="SSF50978">
    <property type="entry name" value="WD40 repeat-like"/>
    <property type="match status" value="1"/>
</dbReference>
<dbReference type="GO" id="GO:0000398">
    <property type="term" value="P:mRNA splicing, via spliceosome"/>
    <property type="evidence" value="ECO:0007669"/>
    <property type="project" value="TreeGrafter"/>
</dbReference>
<name>A0A498I3M3_MALDO</name>
<dbReference type="Proteomes" id="UP000290289">
    <property type="component" value="Chromosome 14"/>
</dbReference>
<dbReference type="InterPro" id="IPR020472">
    <property type="entry name" value="WD40_PAC1"/>
</dbReference>
<keyword evidence="6" id="KW-1185">Reference proteome</keyword>
<comment type="caution">
    <text evidence="5">The sequence shown here is derived from an EMBL/GenBank/DDBJ whole genome shotgun (WGS) entry which is preliminary data.</text>
</comment>
<organism evidence="5 6">
    <name type="scientific">Malus domestica</name>
    <name type="common">Apple</name>
    <name type="synonym">Pyrus malus</name>
    <dbReference type="NCBI Taxonomy" id="3750"/>
    <lineage>
        <taxon>Eukaryota</taxon>
        <taxon>Viridiplantae</taxon>
        <taxon>Streptophyta</taxon>
        <taxon>Embryophyta</taxon>
        <taxon>Tracheophyta</taxon>
        <taxon>Spermatophyta</taxon>
        <taxon>Magnoliopsida</taxon>
        <taxon>eudicotyledons</taxon>
        <taxon>Gunneridae</taxon>
        <taxon>Pentapetalae</taxon>
        <taxon>rosids</taxon>
        <taxon>fabids</taxon>
        <taxon>Rosales</taxon>
        <taxon>Rosaceae</taxon>
        <taxon>Amygdaloideae</taxon>
        <taxon>Maleae</taxon>
        <taxon>Malus</taxon>
    </lineage>
</organism>
<dbReference type="EMBL" id="RDQH01000340">
    <property type="protein sequence ID" value="RXH76774.1"/>
    <property type="molecule type" value="Genomic_DNA"/>
</dbReference>
<dbReference type="PRINTS" id="PR00320">
    <property type="entry name" value="GPROTEINBRPT"/>
</dbReference>
<gene>
    <name evidence="5" type="ORF">DVH24_019662</name>
</gene>
<proteinExistence type="predicted"/>
<dbReference type="PANTHER" id="PTHR19846:SF0">
    <property type="entry name" value="PRE-MRNA PROCESSING FACTOR 4"/>
    <property type="match status" value="1"/>
</dbReference>
<dbReference type="InterPro" id="IPR015943">
    <property type="entry name" value="WD40/YVTN_repeat-like_dom_sf"/>
</dbReference>
<dbReference type="SMART" id="SM00320">
    <property type="entry name" value="WD40"/>
    <property type="match status" value="5"/>
</dbReference>
<feature type="compositionally biased region" description="Low complexity" evidence="4">
    <location>
        <begin position="16"/>
        <end position="27"/>
    </location>
</feature>
<evidence type="ECO:0000256" key="1">
    <source>
        <dbReference type="ARBA" id="ARBA00022574"/>
    </source>
</evidence>
<accession>A0A498I3M3</accession>
<evidence type="ECO:0000256" key="4">
    <source>
        <dbReference type="SAM" id="MobiDB-lite"/>
    </source>
</evidence>
<dbReference type="GO" id="GO:0017070">
    <property type="term" value="F:U6 snRNA binding"/>
    <property type="evidence" value="ECO:0007669"/>
    <property type="project" value="TreeGrafter"/>
</dbReference>
<evidence type="ECO:0000313" key="6">
    <source>
        <dbReference type="Proteomes" id="UP000290289"/>
    </source>
</evidence>
<evidence type="ECO:0000256" key="3">
    <source>
        <dbReference type="PROSITE-ProRule" id="PRU00221"/>
    </source>
</evidence>
<dbReference type="STRING" id="3750.A0A498I3M3"/>
<dbReference type="GO" id="GO:0046540">
    <property type="term" value="C:U4/U6 x U5 tri-snRNP complex"/>
    <property type="evidence" value="ECO:0007669"/>
    <property type="project" value="TreeGrafter"/>
</dbReference>
<feature type="repeat" description="WD" evidence="3">
    <location>
        <begin position="280"/>
        <end position="321"/>
    </location>
</feature>
<feature type="repeat" description="WD" evidence="3">
    <location>
        <begin position="334"/>
        <end position="375"/>
    </location>
</feature>
<feature type="repeat" description="WD" evidence="3">
    <location>
        <begin position="239"/>
        <end position="280"/>
    </location>
</feature>
<sequence>MEEEKPLSTVMDASVAAPPLAPLRAPVLTPPPQNGEARTSTSDSDDSDLEEPPRPTGVVSGGEYETSEESRVVREQQEKTMQATNEAPCFCSCCSHQRHGRELERLLKVHEEEEAAASSAALEDGDDQIVQYAFYTEGSKALLNARIDIAKYSIRRAASRLERARRKKDDPDEDMDAELDFVLEQAKSLELDCSEIGDDRPLSGCSFSHDSQLLAAWCIAISGVAKLWSMPDAKKVATLKGHTERLADVQFSPVHNLLATASADRTARLWNTEGTQLVTYKGHLDRLARIAFHPSGKYLGTTSFDQTWRLWDVETGEELRPQDGHSGSVCGIDFHPDGSLVLALSFSANGYYLATGGEDNTCRIWDLRKRKSIYTIPAHSNLISQVKFEPEDGYFLVTASYDLTAKIWSARDLSLSKRSLDMKKKLHLWIFQETGIKLLLYHMTEPSNCGPAVPMRKIRQWMWITVQVRRIRQWMWIPVQIAKARQWMRIRTCSVRDRLSKDDKDLVGYLRIHGL</sequence>
<dbReference type="PROSITE" id="PS50082">
    <property type="entry name" value="WD_REPEATS_2"/>
    <property type="match status" value="4"/>
</dbReference>
<dbReference type="InterPro" id="IPR036322">
    <property type="entry name" value="WD40_repeat_dom_sf"/>
</dbReference>
<protein>
    <submittedName>
        <fullName evidence="5">Uncharacterized protein</fullName>
    </submittedName>
</protein>
<reference evidence="5 6" key="1">
    <citation type="submission" date="2018-10" db="EMBL/GenBank/DDBJ databases">
        <title>A high-quality apple genome assembly.</title>
        <authorList>
            <person name="Hu J."/>
        </authorList>
    </citation>
    <scope>NUCLEOTIDE SEQUENCE [LARGE SCALE GENOMIC DNA]</scope>
    <source>
        <strain evidence="6">cv. HFTH1</strain>
        <tissue evidence="5">Young leaf</tissue>
    </source>
</reference>
<dbReference type="PROSITE" id="PS00678">
    <property type="entry name" value="WD_REPEATS_1"/>
    <property type="match status" value="3"/>
</dbReference>
<dbReference type="InterPro" id="IPR001680">
    <property type="entry name" value="WD40_rpt"/>
</dbReference>